<proteinExistence type="predicted"/>
<keyword evidence="2" id="KW-1185">Reference proteome</keyword>
<dbReference type="EMBL" id="BPVZ01000289">
    <property type="protein sequence ID" value="GKV49195.1"/>
    <property type="molecule type" value="Genomic_DNA"/>
</dbReference>
<gene>
    <name evidence="1" type="ORF">SLEP1_g55958</name>
</gene>
<evidence type="ECO:0000313" key="2">
    <source>
        <dbReference type="Proteomes" id="UP001054252"/>
    </source>
</evidence>
<organism evidence="1 2">
    <name type="scientific">Rubroshorea leprosula</name>
    <dbReference type="NCBI Taxonomy" id="152421"/>
    <lineage>
        <taxon>Eukaryota</taxon>
        <taxon>Viridiplantae</taxon>
        <taxon>Streptophyta</taxon>
        <taxon>Embryophyta</taxon>
        <taxon>Tracheophyta</taxon>
        <taxon>Spermatophyta</taxon>
        <taxon>Magnoliopsida</taxon>
        <taxon>eudicotyledons</taxon>
        <taxon>Gunneridae</taxon>
        <taxon>Pentapetalae</taxon>
        <taxon>rosids</taxon>
        <taxon>malvids</taxon>
        <taxon>Malvales</taxon>
        <taxon>Dipterocarpaceae</taxon>
        <taxon>Rubroshorea</taxon>
    </lineage>
</organism>
<dbReference type="AlphaFoldDB" id="A0AAV5MH57"/>
<comment type="caution">
    <text evidence="1">The sequence shown here is derived from an EMBL/GenBank/DDBJ whole genome shotgun (WGS) entry which is preliminary data.</text>
</comment>
<reference evidence="1 2" key="1">
    <citation type="journal article" date="2021" name="Commun. Biol.">
        <title>The genome of Shorea leprosula (Dipterocarpaceae) highlights the ecological relevance of drought in aseasonal tropical rainforests.</title>
        <authorList>
            <person name="Ng K.K.S."/>
            <person name="Kobayashi M.J."/>
            <person name="Fawcett J.A."/>
            <person name="Hatakeyama M."/>
            <person name="Paape T."/>
            <person name="Ng C.H."/>
            <person name="Ang C.C."/>
            <person name="Tnah L.H."/>
            <person name="Lee C.T."/>
            <person name="Nishiyama T."/>
            <person name="Sese J."/>
            <person name="O'Brien M.J."/>
            <person name="Copetti D."/>
            <person name="Mohd Noor M.I."/>
            <person name="Ong R.C."/>
            <person name="Putra M."/>
            <person name="Sireger I.Z."/>
            <person name="Indrioko S."/>
            <person name="Kosugi Y."/>
            <person name="Izuno A."/>
            <person name="Isagi Y."/>
            <person name="Lee S.L."/>
            <person name="Shimizu K.K."/>
        </authorList>
    </citation>
    <scope>NUCLEOTIDE SEQUENCE [LARGE SCALE GENOMIC DNA]</scope>
    <source>
        <strain evidence="1">214</strain>
    </source>
</reference>
<accession>A0AAV5MH57</accession>
<dbReference type="Proteomes" id="UP001054252">
    <property type="component" value="Unassembled WGS sequence"/>
</dbReference>
<evidence type="ECO:0000313" key="1">
    <source>
        <dbReference type="EMBL" id="GKV49195.1"/>
    </source>
</evidence>
<name>A0AAV5MH57_9ROSI</name>
<protein>
    <submittedName>
        <fullName evidence="1">Uncharacterized protein</fullName>
    </submittedName>
</protein>
<sequence length="109" mass="12720">MFRLLWGIRDMAEVDRQMRILFLDQHRMRCQLFFPNGAPVDVDITEYALDENLPVGSTQLFSVQAFLSWIQRVIELGWGLMSTIIEFNPNADEDYHPTNNRAIHITPPN</sequence>